<dbReference type="KEGG" id="ses:SARI_03983"/>
<organism evidence="1 2">
    <name type="scientific">Salmonella arizonae (strain ATCC BAA-731 / CDC346-86 / RSK2980)</name>
    <dbReference type="NCBI Taxonomy" id="41514"/>
    <lineage>
        <taxon>Bacteria</taxon>
        <taxon>Pseudomonadati</taxon>
        <taxon>Pseudomonadota</taxon>
        <taxon>Gammaproteobacteria</taxon>
        <taxon>Enterobacterales</taxon>
        <taxon>Enterobacteriaceae</taxon>
        <taxon>Salmonella</taxon>
    </lineage>
</organism>
<evidence type="ECO:0000313" key="1">
    <source>
        <dbReference type="EMBL" id="ABX23777.1"/>
    </source>
</evidence>
<dbReference type="EMBL" id="CP000880">
    <property type="protein sequence ID" value="ABX23777.1"/>
    <property type="molecule type" value="Genomic_DNA"/>
</dbReference>
<dbReference type="AntiFam" id="ANF00213">
    <property type="entry name" value="Shadow ORF (opposite glyS)"/>
</dbReference>
<dbReference type="HOGENOM" id="CLU_017078_0_0_6"/>
<proteinExistence type="predicted"/>
<dbReference type="AlphaFoldDB" id="A9MLF7"/>
<gene>
    <name evidence="1" type="ordered locus">SARI_03983</name>
</gene>
<accession>A9MLF7</accession>
<reference evidence="1 2" key="1">
    <citation type="submission" date="2007-11" db="EMBL/GenBank/DDBJ databases">
        <authorList>
            <consortium name="The Salmonella enterica serovar Arizonae Genome Sequencing Project"/>
            <person name="McClelland M."/>
            <person name="Sanderson E.K."/>
            <person name="Porwollik S."/>
            <person name="Spieth J."/>
            <person name="Clifton W.S."/>
            <person name="Fulton R."/>
            <person name="Chunyan W."/>
            <person name="Wollam A."/>
            <person name="Shah N."/>
            <person name="Pepin K."/>
            <person name="Bhonagiri V."/>
            <person name="Nash W."/>
            <person name="Johnson M."/>
            <person name="Thiruvilangam P."/>
            <person name="Wilson R."/>
        </authorList>
    </citation>
    <scope>NUCLEOTIDE SEQUENCE [LARGE SCALE GENOMIC DNA]</scope>
    <source>
        <strain evidence="2">ATCC BAA-731 / CDC346-86 / RSK2980</strain>
    </source>
</reference>
<keyword evidence="2" id="KW-1185">Reference proteome</keyword>
<protein>
    <submittedName>
        <fullName evidence="1">Uncharacterized protein</fullName>
    </submittedName>
</protein>
<dbReference type="Proteomes" id="UP000002084">
    <property type="component" value="Chromosome"/>
</dbReference>
<evidence type="ECO:0000313" key="2">
    <source>
        <dbReference type="Proteomes" id="UP000002084"/>
    </source>
</evidence>
<name>A9MLF7_SALAR</name>
<sequence>MARVVHPHHTLSIGELKDHVGHQIALGQQARAGGVVHVSANLTGNPARQRLNAIGLVTQCTELLLEQDGLQTRKMVFQAFFAVSIEEELSIRQAWTHYFLVTGNDLLRVCRLNVGDEDKVRQQLARVIINREILLVALHGVHQRFGRHSEEFFFEFRRQYHRPFHQRGDFFQQAFAQVGIAANLARRLFCIRFDFSFTRFVVRNNFAAFQQNLRVLIGSIDGELRLAHKAMAANHTIGLNPQNGCRNDVIAQQQGHGVHRTHEVNVGRAPAHQFRNRQFRQRRSHHIWHQRFGTFALNMGAIQQPFAFVGFQTFGLVNGDPAAARPAFCRFAWFTFGVKRLSNRRTAFFDFAIGLRFSKIRYFQRQTARGGKPFNLAVREASVIQLRSKVRSKGLRQAAQGFWRQLFSADFHQKSFLRHGRLLFLFVAHREAEGFTGSIISFRHCFGQGANTQNVALTFSDGNGFTRIQQVKAMGGFQNTLVGRERQRVFQRQQLLRFFFILLEAGEQEIHIGVFKVIGGLLHFILMEHVAVSGFTQRAVAPDQIINAVYALDVHCQTFQTVGYFPGHRFTFQTTNLLEVGELRHFHAVQPHFPAQPPSAQRWVFPVIFHETDIVNGWVHTQFFQRTEVQLLNVFRRRFNHHLKLIIVL</sequence>